<keyword evidence="2" id="KW-1185">Reference proteome</keyword>
<dbReference type="RefSeq" id="WP_006967443.1">
    <property type="nucleotide sequence ID" value="NZ_CAVK010000250.1"/>
</dbReference>
<organism evidence="1 2">
    <name type="scientific">Sphingobium indicum BiD32</name>
    <dbReference type="NCBI Taxonomy" id="1301087"/>
    <lineage>
        <taxon>Bacteria</taxon>
        <taxon>Pseudomonadati</taxon>
        <taxon>Pseudomonadota</taxon>
        <taxon>Alphaproteobacteria</taxon>
        <taxon>Sphingomonadales</taxon>
        <taxon>Sphingomonadaceae</taxon>
        <taxon>Sphingobium</taxon>
    </lineage>
</organism>
<accession>N1MTR2</accession>
<dbReference type="EMBL" id="CAVK010000250">
    <property type="protein sequence ID" value="CCW20144.1"/>
    <property type="molecule type" value="Genomic_DNA"/>
</dbReference>
<evidence type="ECO:0000313" key="2">
    <source>
        <dbReference type="Proteomes" id="UP000013201"/>
    </source>
</evidence>
<dbReference type="AlphaFoldDB" id="N1MTR2"/>
<sequence>MQIEYGQLYTNASGDVREVLAVAGDVVDYLEQTGEDPQQGQCSAAEFATWTSAE</sequence>
<gene>
    <name evidence="1" type="ORF">EBBID32_45150</name>
</gene>
<reference evidence="2" key="2">
    <citation type="submission" date="2013-04" db="EMBL/GenBank/DDBJ databases">
        <title>Bisphenol A degrading Sphingobium sp. strain BiD32.</title>
        <authorList>
            <person name="Nielsen J.L."/>
            <person name="Zhou N.A."/>
            <person name="Kjeldal H."/>
        </authorList>
    </citation>
    <scope>NUCLEOTIDE SEQUENCE [LARGE SCALE GENOMIC DNA]</scope>
    <source>
        <strain evidence="2">BiD32</strain>
    </source>
</reference>
<dbReference type="Proteomes" id="UP000013201">
    <property type="component" value="Unassembled WGS sequence"/>
</dbReference>
<evidence type="ECO:0000313" key="1">
    <source>
        <dbReference type="EMBL" id="CCW20144.1"/>
    </source>
</evidence>
<comment type="caution">
    <text evidence="1">The sequence shown here is derived from an EMBL/GenBank/DDBJ whole genome shotgun (WGS) entry which is preliminary data.</text>
</comment>
<name>N1MTR2_9SPHN</name>
<reference evidence="1 2" key="1">
    <citation type="submission" date="2013-03" db="EMBL/GenBank/DDBJ databases">
        <authorList>
            <person name="Le V."/>
        </authorList>
    </citation>
    <scope>NUCLEOTIDE SEQUENCE [LARGE SCALE GENOMIC DNA]</scope>
    <source>
        <strain evidence="1 2">BiD32</strain>
    </source>
</reference>
<proteinExistence type="predicted"/>
<protein>
    <submittedName>
        <fullName evidence="1">Uncharacterized protein</fullName>
    </submittedName>
</protein>